<dbReference type="EMBL" id="JACHXW010000004">
    <property type="protein sequence ID" value="MBB3151693.1"/>
    <property type="molecule type" value="Genomic_DNA"/>
</dbReference>
<organism evidence="1 2">
    <name type="scientific">Paenibacillus endophyticus</name>
    <dbReference type="NCBI Taxonomy" id="1294268"/>
    <lineage>
        <taxon>Bacteria</taxon>
        <taxon>Bacillati</taxon>
        <taxon>Bacillota</taxon>
        <taxon>Bacilli</taxon>
        <taxon>Bacillales</taxon>
        <taxon>Paenibacillaceae</taxon>
        <taxon>Paenibacillus</taxon>
    </lineage>
</organism>
<evidence type="ECO:0000313" key="2">
    <source>
        <dbReference type="Proteomes" id="UP000518605"/>
    </source>
</evidence>
<proteinExistence type="predicted"/>
<dbReference type="Proteomes" id="UP000518605">
    <property type="component" value="Unassembled WGS sequence"/>
</dbReference>
<name>A0A7W5C609_9BACL</name>
<evidence type="ECO:0000313" key="1">
    <source>
        <dbReference type="EMBL" id="MBB3151693.1"/>
    </source>
</evidence>
<sequence length="75" mass="8955">MIFEKYEPEFSPIDYFITRFFVGDDCLFEQETKVSLPTLITGDMIDIFDESYLIESREFGFNEKAFITVYRIKKS</sequence>
<comment type="caution">
    <text evidence="1">The sequence shown here is derived from an EMBL/GenBank/DDBJ whole genome shotgun (WGS) entry which is preliminary data.</text>
</comment>
<gene>
    <name evidence="1" type="ORF">FHS16_001739</name>
</gene>
<keyword evidence="2" id="KW-1185">Reference proteome</keyword>
<accession>A0A7W5C609</accession>
<dbReference type="AlphaFoldDB" id="A0A7W5C609"/>
<protein>
    <submittedName>
        <fullName evidence="1">Uncharacterized protein</fullName>
    </submittedName>
</protein>
<dbReference type="RefSeq" id="WP_183560900.1">
    <property type="nucleotide sequence ID" value="NZ_JACHXW010000004.1"/>
</dbReference>
<reference evidence="1 2" key="1">
    <citation type="submission" date="2020-08" db="EMBL/GenBank/DDBJ databases">
        <title>Genomic Encyclopedia of Type Strains, Phase III (KMG-III): the genomes of soil and plant-associated and newly described type strains.</title>
        <authorList>
            <person name="Whitman W."/>
        </authorList>
    </citation>
    <scope>NUCLEOTIDE SEQUENCE [LARGE SCALE GENOMIC DNA]</scope>
    <source>
        <strain evidence="1 2">CECT 8234</strain>
    </source>
</reference>